<feature type="active site" evidence="3">
    <location>
        <position position="262"/>
    </location>
</feature>
<feature type="domain" description="Aldehyde dehydrogenase" evidence="5">
    <location>
        <begin position="29"/>
        <end position="486"/>
    </location>
</feature>
<sequence>MSDTTGDIAASHKIPALCGNIIGGETYTQGDQIPVICPETDEVVTHAVEADDETLDLAIRTAQETFEQGEWSKASSDHRQKVLFRIADLIEKHQEELAWLETLNIGAPIRQSETRHVTRAVLNFRFFAEYCSQTSGDAYYQQPDYLTVVTREPVGVAALIGPWNAPIALTTMKIAGAIAFGNSCVVKPSEISPLTAFRVTQLLLEAGLPEGVVNLVNGRGGTTGAALSSHDGIDRLSFTGGTATGRAIMSAAGKNLVPVTLELGGKSANIIFDDADYEQALDGSLLGIFSNNGQQCLAGSRILVQRSIFDRFVADFVGRTNNLRMGSSFDRRTEIGPLATKSHFNRVLSFADLAREEGCEILTGGRAADGYSSGYFFEPTVAVTPRNDLRICQEEIFGPFATIQVFDTPEEAWRIANESDFGLVSYVWTSSLETATTAHKAIKAGMVLINTPIVRELRAPFGGFKDSGVGSESGASCEAFYTEQKTTVIPMAKPNLPKLGSEA</sequence>
<dbReference type="Gene3D" id="3.40.309.10">
    <property type="entry name" value="Aldehyde Dehydrogenase, Chain A, domain 2"/>
    <property type="match status" value="1"/>
</dbReference>
<protein>
    <submittedName>
        <fullName evidence="6">Aldehyde dehydrogenase family protein</fullName>
    </submittedName>
</protein>
<evidence type="ECO:0000256" key="3">
    <source>
        <dbReference type="PROSITE-ProRule" id="PRU10007"/>
    </source>
</evidence>
<dbReference type="SUPFAM" id="SSF53720">
    <property type="entry name" value="ALDH-like"/>
    <property type="match status" value="1"/>
</dbReference>
<dbReference type="FunFam" id="3.40.605.10:FF:000001">
    <property type="entry name" value="Aldehyde dehydrogenase 1"/>
    <property type="match status" value="1"/>
</dbReference>
<organism evidence="6 7">
    <name type="scientific">Parvularcula marina</name>
    <dbReference type="NCBI Taxonomy" id="2292771"/>
    <lineage>
        <taxon>Bacteria</taxon>
        <taxon>Pseudomonadati</taxon>
        <taxon>Pseudomonadota</taxon>
        <taxon>Alphaproteobacteria</taxon>
        <taxon>Parvularculales</taxon>
        <taxon>Parvularculaceae</taxon>
        <taxon>Parvularcula</taxon>
    </lineage>
</organism>
<dbReference type="FunCoup" id="A0A371RI15">
    <property type="interactions" value="301"/>
</dbReference>
<evidence type="ECO:0000256" key="4">
    <source>
        <dbReference type="RuleBase" id="RU003345"/>
    </source>
</evidence>
<evidence type="ECO:0000313" key="6">
    <source>
        <dbReference type="EMBL" id="RFB05104.1"/>
    </source>
</evidence>
<dbReference type="Gene3D" id="3.40.605.10">
    <property type="entry name" value="Aldehyde Dehydrogenase, Chain A, domain 1"/>
    <property type="match status" value="1"/>
</dbReference>
<dbReference type="PROSITE" id="PS00687">
    <property type="entry name" value="ALDEHYDE_DEHYDR_GLU"/>
    <property type="match status" value="1"/>
</dbReference>
<dbReference type="InterPro" id="IPR015590">
    <property type="entry name" value="Aldehyde_DH_dom"/>
</dbReference>
<comment type="caution">
    <text evidence="6">The sequence shown here is derived from an EMBL/GenBank/DDBJ whole genome shotgun (WGS) entry which is preliminary data.</text>
</comment>
<dbReference type="InterPro" id="IPR016161">
    <property type="entry name" value="Ald_DH/histidinol_DH"/>
</dbReference>
<dbReference type="InterPro" id="IPR016160">
    <property type="entry name" value="Ald_DH_CS_CYS"/>
</dbReference>
<dbReference type="EMBL" id="QUQO01000001">
    <property type="protein sequence ID" value="RFB05104.1"/>
    <property type="molecule type" value="Genomic_DNA"/>
</dbReference>
<name>A0A371RI15_9PROT</name>
<dbReference type="InterPro" id="IPR016163">
    <property type="entry name" value="Ald_DH_C"/>
</dbReference>
<dbReference type="InParanoid" id="A0A371RI15"/>
<dbReference type="Proteomes" id="UP000264589">
    <property type="component" value="Unassembled WGS sequence"/>
</dbReference>
<proteinExistence type="inferred from homology"/>
<evidence type="ECO:0000259" key="5">
    <source>
        <dbReference type="Pfam" id="PF00171"/>
    </source>
</evidence>
<dbReference type="AlphaFoldDB" id="A0A371RI15"/>
<reference evidence="6 7" key="1">
    <citation type="submission" date="2018-08" db="EMBL/GenBank/DDBJ databases">
        <title>Parvularcula sp. SM1705, isolated from surface water of the South Sea China.</title>
        <authorList>
            <person name="Sun L."/>
        </authorList>
    </citation>
    <scope>NUCLEOTIDE SEQUENCE [LARGE SCALE GENOMIC DNA]</scope>
    <source>
        <strain evidence="6 7">SM1705</strain>
    </source>
</reference>
<dbReference type="FunFam" id="3.40.309.10:FF:000012">
    <property type="entry name" value="Betaine aldehyde dehydrogenase"/>
    <property type="match status" value="1"/>
</dbReference>
<dbReference type="InterPro" id="IPR029510">
    <property type="entry name" value="Ald_DH_CS_GLU"/>
</dbReference>
<keyword evidence="7" id="KW-1185">Reference proteome</keyword>
<accession>A0A371RI15</accession>
<dbReference type="RefSeq" id="WP_116391735.1">
    <property type="nucleotide sequence ID" value="NZ_QUQO01000001.1"/>
</dbReference>
<dbReference type="OrthoDB" id="9812625at2"/>
<keyword evidence="2 4" id="KW-0560">Oxidoreductase</keyword>
<dbReference type="CDD" id="cd07093">
    <property type="entry name" value="ALDH_F8_HMSADH"/>
    <property type="match status" value="1"/>
</dbReference>
<dbReference type="Pfam" id="PF00171">
    <property type="entry name" value="Aldedh"/>
    <property type="match status" value="1"/>
</dbReference>
<evidence type="ECO:0000313" key="7">
    <source>
        <dbReference type="Proteomes" id="UP000264589"/>
    </source>
</evidence>
<evidence type="ECO:0000256" key="2">
    <source>
        <dbReference type="ARBA" id="ARBA00023002"/>
    </source>
</evidence>
<evidence type="ECO:0000256" key="1">
    <source>
        <dbReference type="ARBA" id="ARBA00009986"/>
    </source>
</evidence>
<dbReference type="PANTHER" id="PTHR11699">
    <property type="entry name" value="ALDEHYDE DEHYDROGENASE-RELATED"/>
    <property type="match status" value="1"/>
</dbReference>
<comment type="similarity">
    <text evidence="1 4">Belongs to the aldehyde dehydrogenase family.</text>
</comment>
<dbReference type="InterPro" id="IPR016162">
    <property type="entry name" value="Ald_DH_N"/>
</dbReference>
<dbReference type="GO" id="GO:0004030">
    <property type="term" value="F:aldehyde dehydrogenase [NAD(P)+] activity"/>
    <property type="evidence" value="ECO:0007669"/>
    <property type="project" value="UniProtKB-ARBA"/>
</dbReference>
<dbReference type="PROSITE" id="PS00070">
    <property type="entry name" value="ALDEHYDE_DEHYDR_CYS"/>
    <property type="match status" value="1"/>
</dbReference>
<gene>
    <name evidence="6" type="ORF">DX908_07465</name>
</gene>